<dbReference type="Pfam" id="PF19114">
    <property type="entry name" value="EsV_1_7_cys"/>
    <property type="match status" value="9"/>
</dbReference>
<dbReference type="RefSeq" id="YP_009329369.1">
    <property type="nucleotide sequence ID" value="NC_032108.1"/>
</dbReference>
<protein>
    <recommendedName>
        <fullName evidence="3">Endonuclease</fullName>
    </recommendedName>
</protein>
<dbReference type="Proteomes" id="UP000201465">
    <property type="component" value="Segment"/>
</dbReference>
<dbReference type="Gene3D" id="6.10.140.110">
    <property type="match status" value="2"/>
</dbReference>
<dbReference type="InterPro" id="IPR043822">
    <property type="entry name" value="EsV_1_7_cys"/>
</dbReference>
<keyword evidence="2" id="KW-1185">Reference proteome</keyword>
<sequence length="518" mass="60037">MSYGKCMFCEKKGSFGLPEKKKEKYCKDHRLPGMRDLTHRKCLECNKRPSCNYPGEKTALYCVTHRKEGMSNTVSAKCKHPSCSTIAIYGLPGTKKVLYCKAHKTEDTVDIKHGGSLCHCGKRASFNHQGERKGIYCKDHKEEDMIIVYGARCLLCDTIACFNFPGKKNGVYCSKHQEKGMTDIRREKCLLCNIQPNYNYPGEKRGIYCTKHKLVGMEDVKHKTCKLCKTRPTFGHKGGVAEYCTEHKLRDMYDVSKRKCFCGRNATYGKLFSEKTRCYDHKKDNEFSKNNPLCKECEQERAYYVDDNSNYPKRCETCKLPGDKNIVEKPCASCGLPEFLNEDNSLCSMCFSYSTQVNKPERKELVIKKFLEKNGIPVESHDAIIDGACSRKRPDFILDYGLFKVCLEIDEHQHKGYPEECELSRMGAIHQDLGGIDVLFIRFNPDSYKQEGKTIREYKSREKFLLDYLTNLNNVQKLVCPLLVTYFYYDNFSKPEYIYYDYYTRKSEEVPFPFHKIN</sequence>
<proteinExistence type="predicted"/>
<evidence type="ECO:0000313" key="1">
    <source>
        <dbReference type="EMBL" id="SHO33497.1"/>
    </source>
</evidence>
<evidence type="ECO:0000313" key="2">
    <source>
        <dbReference type="Proteomes" id="UP000201465"/>
    </source>
</evidence>
<reference evidence="1 2" key="1">
    <citation type="submission" date="2016-11" db="EMBL/GenBank/DDBJ databases">
        <authorList>
            <consortium name="Urmite Genomes"/>
        </authorList>
    </citation>
    <scope>NUCLEOTIDE SEQUENCE [LARGE SCALE GENOMIC DNA]</scope>
    <source>
        <strain evidence="1 2">A11</strain>
    </source>
</reference>
<dbReference type="KEGG" id="vg:30523406"/>
<accession>A0A1M7XV16</accession>
<name>A0A1M7XV16_9VIRU</name>
<organism evidence="1 2">
    <name type="scientific">Cedratvirus A11</name>
    <dbReference type="NCBI Taxonomy" id="1903266"/>
    <lineage>
        <taxon>Viruses</taxon>
        <taxon>Pithoviruses</taxon>
        <taxon>Orthocedratvirinae</taxon>
        <taxon>Alphacedratvirus</taxon>
        <taxon>Alphacedratvirus aljazairmassiliense</taxon>
    </lineage>
</organism>
<gene>
    <name evidence="1" type="ORF">BQ3484_429</name>
</gene>
<dbReference type="SMART" id="SM01425">
    <property type="entry name" value="EsV_1_7"/>
    <property type="match status" value="7"/>
</dbReference>
<dbReference type="EMBL" id="LT671577">
    <property type="protein sequence ID" value="SHO33497.1"/>
    <property type="molecule type" value="Genomic_DNA"/>
</dbReference>
<dbReference type="OrthoDB" id="24150at10239"/>
<dbReference type="GeneID" id="30523406"/>
<evidence type="ECO:0008006" key="3">
    <source>
        <dbReference type="Google" id="ProtNLM"/>
    </source>
</evidence>